<dbReference type="InterPro" id="IPR026530">
    <property type="entry name" value="PSRP"/>
</dbReference>
<comment type="catalytic activity">
    <reaction evidence="5">
        <text>[pyruvate, water dikinase]-phosphate + phosphate + H(+) = [pyruvate, water dikinase] + diphosphate</text>
        <dbReference type="Rhea" id="RHEA:48580"/>
        <dbReference type="Rhea" id="RHEA-COMP:11425"/>
        <dbReference type="Rhea" id="RHEA-COMP:11426"/>
        <dbReference type="ChEBI" id="CHEBI:15378"/>
        <dbReference type="ChEBI" id="CHEBI:33019"/>
        <dbReference type="ChEBI" id="CHEBI:43176"/>
        <dbReference type="ChEBI" id="CHEBI:43474"/>
        <dbReference type="ChEBI" id="CHEBI:68546"/>
        <dbReference type="EC" id="2.7.4.28"/>
    </reaction>
</comment>
<feature type="binding site" evidence="5">
    <location>
        <begin position="157"/>
        <end position="164"/>
    </location>
    <ligand>
        <name>ADP</name>
        <dbReference type="ChEBI" id="CHEBI:456216"/>
    </ligand>
</feature>
<dbReference type="AlphaFoldDB" id="A0A840GFS9"/>
<evidence type="ECO:0000256" key="1">
    <source>
        <dbReference type="ARBA" id="ARBA00022527"/>
    </source>
</evidence>
<dbReference type="EMBL" id="JACIGE010000004">
    <property type="protein sequence ID" value="MBB4247079.1"/>
    <property type="molecule type" value="Genomic_DNA"/>
</dbReference>
<evidence type="ECO:0000256" key="3">
    <source>
        <dbReference type="ARBA" id="ARBA00022741"/>
    </source>
</evidence>
<name>A0A840GFS9_RHOTE</name>
<dbReference type="Proteomes" id="UP000587070">
    <property type="component" value="Unassembled WGS sequence"/>
</dbReference>
<keyword evidence="4 5" id="KW-0418">Kinase</keyword>
<comment type="catalytic activity">
    <reaction evidence="5">
        <text>[pyruvate, water dikinase] + ADP = [pyruvate, water dikinase]-phosphate + AMP + H(+)</text>
        <dbReference type="Rhea" id="RHEA:46020"/>
        <dbReference type="Rhea" id="RHEA-COMP:11425"/>
        <dbReference type="Rhea" id="RHEA-COMP:11426"/>
        <dbReference type="ChEBI" id="CHEBI:15378"/>
        <dbReference type="ChEBI" id="CHEBI:43176"/>
        <dbReference type="ChEBI" id="CHEBI:68546"/>
        <dbReference type="ChEBI" id="CHEBI:456215"/>
        <dbReference type="ChEBI" id="CHEBI:456216"/>
        <dbReference type="EC" id="2.7.11.33"/>
    </reaction>
</comment>
<organism evidence="6 7">
    <name type="scientific">Rhodocyclus tenuis</name>
    <name type="common">Rhodospirillum tenue</name>
    <dbReference type="NCBI Taxonomy" id="1066"/>
    <lineage>
        <taxon>Bacteria</taxon>
        <taxon>Pseudomonadati</taxon>
        <taxon>Pseudomonadota</taxon>
        <taxon>Betaproteobacteria</taxon>
        <taxon>Rhodocyclales</taxon>
        <taxon>Rhodocyclaceae</taxon>
        <taxon>Rhodocyclus</taxon>
    </lineage>
</organism>
<dbReference type="EC" id="2.7.11.33" evidence="5"/>
<dbReference type="GO" id="GO:0016776">
    <property type="term" value="F:phosphotransferase activity, phosphate group as acceptor"/>
    <property type="evidence" value="ECO:0007669"/>
    <property type="project" value="UniProtKB-UniRule"/>
</dbReference>
<dbReference type="RefSeq" id="WP_153115588.1">
    <property type="nucleotide sequence ID" value="NZ_JACIGE010000004.1"/>
</dbReference>
<dbReference type="PANTHER" id="PTHR31756:SF3">
    <property type="entry name" value="PYRUVATE, PHOSPHATE DIKINASE REGULATORY PROTEIN 1, CHLOROPLASTIC"/>
    <property type="match status" value="1"/>
</dbReference>
<keyword evidence="1 5" id="KW-0723">Serine/threonine-protein kinase</keyword>
<gene>
    <name evidence="6" type="ORF">GGD90_001445</name>
</gene>
<keyword evidence="2 5" id="KW-0808">Transferase</keyword>
<evidence type="ECO:0000313" key="7">
    <source>
        <dbReference type="Proteomes" id="UP000587070"/>
    </source>
</evidence>
<comment type="function">
    <text evidence="5">Bifunctional serine/threonine kinase and phosphorylase involved in the regulation of the phosphoenolpyruvate synthase (PEPS) by catalyzing its phosphorylation/dephosphorylation.</text>
</comment>
<evidence type="ECO:0000256" key="4">
    <source>
        <dbReference type="ARBA" id="ARBA00022777"/>
    </source>
</evidence>
<comment type="similarity">
    <text evidence="5">Belongs to the pyruvate, phosphate/water dikinase regulatory protein family. PSRP subfamily.</text>
</comment>
<dbReference type="OrthoDB" id="9782201at2"/>
<dbReference type="GO" id="GO:0004674">
    <property type="term" value="F:protein serine/threonine kinase activity"/>
    <property type="evidence" value="ECO:0007669"/>
    <property type="project" value="UniProtKB-UniRule"/>
</dbReference>
<keyword evidence="7" id="KW-1185">Reference proteome</keyword>
<sequence>MPETAPLRSAFYISDSTAITAETLGHSLLTQFEGVHFRQLRIPFVNSAEKAREAASRIEQAAREDGSRPIVFTTLVEPELNRILRGSPGFCISLFETFIAPLEAELGVKSTHTIGRSHSFNDNSDYQDRLEAINFALAHDDGVTMSGLDEANVILVGVSRCGKTPTSIYLAMQFGIKAANYPLIPEDFERGHLPDGLERFRQRMFGLTIQPERLQKIRNERRPNSRYAALDNCRYEVAEAERLMRREGIRWLDSSTKSIEEISTTIMQEIQLERNSF</sequence>
<dbReference type="GO" id="GO:0005524">
    <property type="term" value="F:ATP binding"/>
    <property type="evidence" value="ECO:0007669"/>
    <property type="project" value="InterPro"/>
</dbReference>
<dbReference type="Pfam" id="PF03618">
    <property type="entry name" value="Kinase-PPPase"/>
    <property type="match status" value="1"/>
</dbReference>
<reference evidence="6 7" key="1">
    <citation type="submission" date="2020-08" db="EMBL/GenBank/DDBJ databases">
        <title>Genome sequencing of Purple Non-Sulfur Bacteria from various extreme environments.</title>
        <authorList>
            <person name="Mayer M."/>
        </authorList>
    </citation>
    <scope>NUCLEOTIDE SEQUENCE [LARGE SCALE GENOMIC DNA]</scope>
    <source>
        <strain evidence="6 7">2761</strain>
    </source>
</reference>
<dbReference type="InterPro" id="IPR005177">
    <property type="entry name" value="Kinase-pyrophosphorylase"/>
</dbReference>
<accession>A0A840GFS9</accession>
<proteinExistence type="inferred from homology"/>
<keyword evidence="3 5" id="KW-0547">Nucleotide-binding</keyword>
<evidence type="ECO:0000256" key="2">
    <source>
        <dbReference type="ARBA" id="ARBA00022679"/>
    </source>
</evidence>
<comment type="caution">
    <text evidence="6">The sequence shown here is derived from an EMBL/GenBank/DDBJ whole genome shotgun (WGS) entry which is preliminary data.</text>
</comment>
<dbReference type="EC" id="2.7.4.28" evidence="5"/>
<protein>
    <recommendedName>
        <fullName evidence="5">Putative phosphoenolpyruvate synthase regulatory protein</fullName>
        <shortName evidence="5">PEP synthase regulatory protein</shortName>
        <shortName evidence="5">PSRP</shortName>
        <ecNumber evidence="5">2.7.11.33</ecNumber>
        <ecNumber evidence="5">2.7.4.28</ecNumber>
    </recommendedName>
    <alternativeName>
        <fullName evidence="5">Pyruvate, water dikinase regulatory protein</fullName>
    </alternativeName>
</protein>
<evidence type="ECO:0000256" key="5">
    <source>
        <dbReference type="HAMAP-Rule" id="MF_01062"/>
    </source>
</evidence>
<dbReference type="GO" id="GO:0043531">
    <property type="term" value="F:ADP binding"/>
    <property type="evidence" value="ECO:0007669"/>
    <property type="project" value="UniProtKB-UniRule"/>
</dbReference>
<dbReference type="HAMAP" id="MF_01062">
    <property type="entry name" value="PSRP"/>
    <property type="match status" value="1"/>
</dbReference>
<dbReference type="NCBIfam" id="NF003742">
    <property type="entry name" value="PRK05339.1"/>
    <property type="match status" value="1"/>
</dbReference>
<dbReference type="PANTHER" id="PTHR31756">
    <property type="entry name" value="PYRUVATE, PHOSPHATE DIKINASE REGULATORY PROTEIN 1, CHLOROPLASTIC"/>
    <property type="match status" value="1"/>
</dbReference>
<evidence type="ECO:0000313" key="6">
    <source>
        <dbReference type="EMBL" id="MBB4247079.1"/>
    </source>
</evidence>